<feature type="non-terminal residue" evidence="1">
    <location>
        <position position="1"/>
    </location>
</feature>
<accession>A0ACB8RHI5</accession>
<reference evidence="1" key="2">
    <citation type="journal article" date="2022" name="New Phytol.">
        <title>Evolutionary transition to the ectomycorrhizal habit in the genomes of a hyperdiverse lineage of mushroom-forming fungi.</title>
        <authorList>
            <person name="Looney B."/>
            <person name="Miyauchi S."/>
            <person name="Morin E."/>
            <person name="Drula E."/>
            <person name="Courty P.E."/>
            <person name="Kohler A."/>
            <person name="Kuo A."/>
            <person name="LaButti K."/>
            <person name="Pangilinan J."/>
            <person name="Lipzen A."/>
            <person name="Riley R."/>
            <person name="Andreopoulos W."/>
            <person name="He G."/>
            <person name="Johnson J."/>
            <person name="Nolan M."/>
            <person name="Tritt A."/>
            <person name="Barry K.W."/>
            <person name="Grigoriev I.V."/>
            <person name="Nagy L.G."/>
            <person name="Hibbett D."/>
            <person name="Henrissat B."/>
            <person name="Matheny P.B."/>
            <person name="Labbe J."/>
            <person name="Martin F.M."/>
        </authorList>
    </citation>
    <scope>NUCLEOTIDE SEQUENCE</scope>
    <source>
        <strain evidence="1">FP105234-sp</strain>
    </source>
</reference>
<sequence>LIGKCVGFFLYGVLTAQIYSYHYNFADERKLVKILVWGVFILETIQTAMSIAEVYHWYADGFGDMATLERTYISPIDTPLITSLVSFVVQTFYCYRIYVLKPTLCWLSSLVASISLAQAISGIVGGIDGSAVHFAQAHEFIAPAYLWLIGDAVADIMIAVIMVSLLATFRIVEDSYTRRMVSRIMRLCVETNVASATVALLALILFVASPYYYLAP</sequence>
<evidence type="ECO:0000313" key="2">
    <source>
        <dbReference type="Proteomes" id="UP000814033"/>
    </source>
</evidence>
<dbReference type="Proteomes" id="UP000814033">
    <property type="component" value="Unassembled WGS sequence"/>
</dbReference>
<protein>
    <submittedName>
        <fullName evidence="1">Uncharacterized protein</fullName>
    </submittedName>
</protein>
<keyword evidence="2" id="KW-1185">Reference proteome</keyword>
<name>A0ACB8RHI5_9AGAM</name>
<dbReference type="EMBL" id="MU276011">
    <property type="protein sequence ID" value="KAI0043609.1"/>
    <property type="molecule type" value="Genomic_DNA"/>
</dbReference>
<proteinExistence type="predicted"/>
<reference evidence="1" key="1">
    <citation type="submission" date="2021-02" db="EMBL/GenBank/DDBJ databases">
        <authorList>
            <consortium name="DOE Joint Genome Institute"/>
            <person name="Ahrendt S."/>
            <person name="Looney B.P."/>
            <person name="Miyauchi S."/>
            <person name="Morin E."/>
            <person name="Drula E."/>
            <person name="Courty P.E."/>
            <person name="Chicoki N."/>
            <person name="Fauchery L."/>
            <person name="Kohler A."/>
            <person name="Kuo A."/>
            <person name="Labutti K."/>
            <person name="Pangilinan J."/>
            <person name="Lipzen A."/>
            <person name="Riley R."/>
            <person name="Andreopoulos W."/>
            <person name="He G."/>
            <person name="Johnson J."/>
            <person name="Barry K.W."/>
            <person name="Grigoriev I.V."/>
            <person name="Nagy L."/>
            <person name="Hibbett D."/>
            <person name="Henrissat B."/>
            <person name="Matheny P.B."/>
            <person name="Labbe J."/>
            <person name="Martin F."/>
        </authorList>
    </citation>
    <scope>NUCLEOTIDE SEQUENCE</scope>
    <source>
        <strain evidence="1">FP105234-sp</strain>
    </source>
</reference>
<gene>
    <name evidence="1" type="ORF">FA95DRAFT_1563148</name>
</gene>
<comment type="caution">
    <text evidence="1">The sequence shown here is derived from an EMBL/GenBank/DDBJ whole genome shotgun (WGS) entry which is preliminary data.</text>
</comment>
<evidence type="ECO:0000313" key="1">
    <source>
        <dbReference type="EMBL" id="KAI0043609.1"/>
    </source>
</evidence>
<organism evidence="1 2">
    <name type="scientific">Auriscalpium vulgare</name>
    <dbReference type="NCBI Taxonomy" id="40419"/>
    <lineage>
        <taxon>Eukaryota</taxon>
        <taxon>Fungi</taxon>
        <taxon>Dikarya</taxon>
        <taxon>Basidiomycota</taxon>
        <taxon>Agaricomycotina</taxon>
        <taxon>Agaricomycetes</taxon>
        <taxon>Russulales</taxon>
        <taxon>Auriscalpiaceae</taxon>
        <taxon>Auriscalpium</taxon>
    </lineage>
</organism>